<name>A0ABW6RH01_9ACTN</name>
<evidence type="ECO:0000313" key="2">
    <source>
        <dbReference type="EMBL" id="MFF3340792.1"/>
    </source>
</evidence>
<proteinExistence type="predicted"/>
<organism evidence="2 3">
    <name type="scientific">Streptomyces flavidovirens</name>
    <dbReference type="NCBI Taxonomy" id="67298"/>
    <lineage>
        <taxon>Bacteria</taxon>
        <taxon>Bacillati</taxon>
        <taxon>Actinomycetota</taxon>
        <taxon>Actinomycetes</taxon>
        <taxon>Kitasatosporales</taxon>
        <taxon>Streptomycetaceae</taxon>
        <taxon>Streptomyces</taxon>
    </lineage>
</organism>
<evidence type="ECO:0000259" key="1">
    <source>
        <dbReference type="Pfam" id="PF04149"/>
    </source>
</evidence>
<gene>
    <name evidence="2" type="ORF">ACFYWW_18965</name>
</gene>
<sequence>MKTNLKWVKSSYSGDQGGECVEIAVAWTKSSYSANRGECVEIATTPTHIHIRDSKDTTRPALTLSPTTWSAFVAAYRNDR</sequence>
<dbReference type="RefSeq" id="WP_355720949.1">
    <property type="nucleotide sequence ID" value="NZ_JBEXNP010000009.1"/>
</dbReference>
<dbReference type="EMBL" id="JBIAPK010000005">
    <property type="protein sequence ID" value="MFF3340792.1"/>
    <property type="molecule type" value="Genomic_DNA"/>
</dbReference>
<feature type="domain" description="DUF397" evidence="1">
    <location>
        <begin position="26"/>
        <end position="76"/>
    </location>
</feature>
<dbReference type="Proteomes" id="UP001601976">
    <property type="component" value="Unassembled WGS sequence"/>
</dbReference>
<reference evidence="2 3" key="1">
    <citation type="submission" date="2024-10" db="EMBL/GenBank/DDBJ databases">
        <title>The Natural Products Discovery Center: Release of the First 8490 Sequenced Strains for Exploring Actinobacteria Biosynthetic Diversity.</title>
        <authorList>
            <person name="Kalkreuter E."/>
            <person name="Kautsar S.A."/>
            <person name="Yang D."/>
            <person name="Bader C.D."/>
            <person name="Teijaro C.N."/>
            <person name="Fluegel L."/>
            <person name="Davis C.M."/>
            <person name="Simpson J.R."/>
            <person name="Lauterbach L."/>
            <person name="Steele A.D."/>
            <person name="Gui C."/>
            <person name="Meng S."/>
            <person name="Li G."/>
            <person name="Viehrig K."/>
            <person name="Ye F."/>
            <person name="Su P."/>
            <person name="Kiefer A.F."/>
            <person name="Nichols A."/>
            <person name="Cepeda A.J."/>
            <person name="Yan W."/>
            <person name="Fan B."/>
            <person name="Jiang Y."/>
            <person name="Adhikari A."/>
            <person name="Zheng C.-J."/>
            <person name="Schuster L."/>
            <person name="Cowan T.M."/>
            <person name="Smanski M.J."/>
            <person name="Chevrette M.G."/>
            <person name="De Carvalho L.P.S."/>
            <person name="Shen B."/>
        </authorList>
    </citation>
    <scope>NUCLEOTIDE SEQUENCE [LARGE SCALE GENOMIC DNA]</scope>
    <source>
        <strain evidence="2 3">NPDC003029</strain>
    </source>
</reference>
<protein>
    <submittedName>
        <fullName evidence="2">DUF397 domain-containing protein</fullName>
    </submittedName>
</protein>
<dbReference type="InterPro" id="IPR007278">
    <property type="entry name" value="DUF397"/>
</dbReference>
<feature type="domain" description="DUF397" evidence="1">
    <location>
        <begin position="5"/>
        <end position="24"/>
    </location>
</feature>
<evidence type="ECO:0000313" key="3">
    <source>
        <dbReference type="Proteomes" id="UP001601976"/>
    </source>
</evidence>
<comment type="caution">
    <text evidence="2">The sequence shown here is derived from an EMBL/GenBank/DDBJ whole genome shotgun (WGS) entry which is preliminary data.</text>
</comment>
<dbReference type="Pfam" id="PF04149">
    <property type="entry name" value="DUF397"/>
    <property type="match status" value="2"/>
</dbReference>
<accession>A0ABW6RH01</accession>
<keyword evidence="3" id="KW-1185">Reference proteome</keyword>